<gene>
    <name evidence="2" type="ORF">F442_22969</name>
</gene>
<keyword evidence="1" id="KW-0472">Membrane</keyword>
<keyword evidence="1" id="KW-0812">Transmembrane</keyword>
<comment type="caution">
    <text evidence="2">The sequence shown here is derived from an EMBL/GenBank/DDBJ whole genome shotgun (WGS) entry which is preliminary data.</text>
</comment>
<evidence type="ECO:0000313" key="2">
    <source>
        <dbReference type="EMBL" id="ETP27750.1"/>
    </source>
</evidence>
<dbReference type="EMBL" id="ANIY01005496">
    <property type="protein sequence ID" value="ETP27750.1"/>
    <property type="molecule type" value="Genomic_DNA"/>
</dbReference>
<reference evidence="2 3" key="1">
    <citation type="submission" date="2013-11" db="EMBL/GenBank/DDBJ databases">
        <title>The Genome Sequence of Phytophthora parasitica P10297.</title>
        <authorList>
            <consortium name="The Broad Institute Genomics Platform"/>
            <person name="Russ C."/>
            <person name="Tyler B."/>
            <person name="Panabieres F."/>
            <person name="Shan W."/>
            <person name="Tripathy S."/>
            <person name="Grunwald N."/>
            <person name="Machado M."/>
            <person name="Johnson C.S."/>
            <person name="Walker B."/>
            <person name="Young S.K."/>
            <person name="Zeng Q."/>
            <person name="Gargeya S."/>
            <person name="Fitzgerald M."/>
            <person name="Haas B."/>
            <person name="Abouelleil A."/>
            <person name="Allen A.W."/>
            <person name="Alvarado L."/>
            <person name="Arachchi H.M."/>
            <person name="Berlin A.M."/>
            <person name="Chapman S.B."/>
            <person name="Gainer-Dewar J."/>
            <person name="Goldberg J."/>
            <person name="Griggs A."/>
            <person name="Gujja S."/>
            <person name="Hansen M."/>
            <person name="Howarth C."/>
            <person name="Imamovic A."/>
            <person name="Ireland A."/>
            <person name="Larimer J."/>
            <person name="McCowan C."/>
            <person name="Murphy C."/>
            <person name="Pearson M."/>
            <person name="Poon T.W."/>
            <person name="Priest M."/>
            <person name="Roberts A."/>
            <person name="Saif S."/>
            <person name="Shea T."/>
            <person name="Sisk P."/>
            <person name="Sykes S."/>
            <person name="Wortman J."/>
            <person name="Nusbaum C."/>
            <person name="Birren B."/>
        </authorList>
    </citation>
    <scope>NUCLEOTIDE SEQUENCE [LARGE SCALE GENOMIC DNA]</scope>
    <source>
        <strain evidence="2 3">P10297</strain>
    </source>
</reference>
<organism evidence="2 3">
    <name type="scientific">Phytophthora nicotianae P10297</name>
    <dbReference type="NCBI Taxonomy" id="1317064"/>
    <lineage>
        <taxon>Eukaryota</taxon>
        <taxon>Sar</taxon>
        <taxon>Stramenopiles</taxon>
        <taxon>Oomycota</taxon>
        <taxon>Peronosporomycetes</taxon>
        <taxon>Peronosporales</taxon>
        <taxon>Peronosporaceae</taxon>
        <taxon>Phytophthora</taxon>
    </lineage>
</organism>
<evidence type="ECO:0000313" key="3">
    <source>
        <dbReference type="Proteomes" id="UP000018948"/>
    </source>
</evidence>
<protein>
    <submittedName>
        <fullName evidence="2">Uncharacterized protein</fullName>
    </submittedName>
</protein>
<proteinExistence type="predicted"/>
<evidence type="ECO:0000256" key="1">
    <source>
        <dbReference type="SAM" id="Phobius"/>
    </source>
</evidence>
<sequence>MGAANESRCALFKCHAPRSILSLLCRVLKQALAGVLNLIVVIKICCVVSMARFSGNLSLHLPRPFCKSTSSCVIPVPEELFSAQGSFLPHICSSVANQGIPYRNRESI</sequence>
<name>W2XY36_PHYNI</name>
<dbReference type="Proteomes" id="UP000018948">
    <property type="component" value="Unassembled WGS sequence"/>
</dbReference>
<accession>W2XY36</accession>
<keyword evidence="1" id="KW-1133">Transmembrane helix</keyword>
<dbReference type="AlphaFoldDB" id="W2XY36"/>
<feature type="transmembrane region" description="Helical" evidence="1">
    <location>
        <begin position="31"/>
        <end position="53"/>
    </location>
</feature>